<name>A0A1H9TSG1_9BACI</name>
<feature type="domain" description="DUF3048" evidence="4">
    <location>
        <begin position="229"/>
        <end position="336"/>
    </location>
</feature>
<proteinExistence type="predicted"/>
<dbReference type="Pfam" id="PF11258">
    <property type="entry name" value="DUF3048"/>
    <property type="match status" value="1"/>
</dbReference>
<keyword evidence="2" id="KW-0812">Transmembrane</keyword>
<protein>
    <recommendedName>
        <fullName evidence="7">DUF3048 domain-containing protein</fullName>
    </recommendedName>
</protein>
<evidence type="ECO:0000313" key="5">
    <source>
        <dbReference type="EMBL" id="SES00052.1"/>
    </source>
</evidence>
<sequence>MNVPKMILPVIAIALLAAFIFFMGNEEEIIEEPNTAEGSDEQNEADLEENEMKDYSGSFPLTGIKTDEKADYRAFGVMIENSASARPQSGLYQADVVYEVLSEGRITRLLAFFHSHQPDRIGPVRSARDYYIFLNNGYDAIYASAGGSPGAFDLFEQGTVDFISGLDYDGTFFKRASDRSAPHNMYTSYDDLMEASDHIGLTFKDRRPPELPFTVEPQEPDQEAAVIGVSYNSSINDVQFTYDEGAGGYIRSVGGERTDDLETNEPVAPRNVFIVEASHRVIDDQGRRDIDIESGGSAYLIHDGGAVEAEWKNVSGVILPFKDGEPLNFLPGQTWINLVEDIDDVSFGDAS</sequence>
<dbReference type="InterPro" id="IPR023158">
    <property type="entry name" value="YerB-like_sf"/>
</dbReference>
<keyword evidence="2" id="KW-0472">Membrane</keyword>
<evidence type="ECO:0008006" key="7">
    <source>
        <dbReference type="Google" id="ProtNLM"/>
    </source>
</evidence>
<evidence type="ECO:0000259" key="3">
    <source>
        <dbReference type="Pfam" id="PF11258"/>
    </source>
</evidence>
<dbReference type="OrthoDB" id="9779102at2"/>
<dbReference type="Pfam" id="PF17479">
    <property type="entry name" value="DUF3048_C"/>
    <property type="match status" value="1"/>
</dbReference>
<dbReference type="SUPFAM" id="SSF159774">
    <property type="entry name" value="YerB-like"/>
    <property type="match status" value="1"/>
</dbReference>
<evidence type="ECO:0000256" key="2">
    <source>
        <dbReference type="SAM" id="Phobius"/>
    </source>
</evidence>
<evidence type="ECO:0000259" key="4">
    <source>
        <dbReference type="Pfam" id="PF17479"/>
    </source>
</evidence>
<keyword evidence="6" id="KW-1185">Reference proteome</keyword>
<feature type="region of interest" description="Disordered" evidence="1">
    <location>
        <begin position="31"/>
        <end position="59"/>
    </location>
</feature>
<organism evidence="5 6">
    <name type="scientific">Salipaludibacillus aurantiacus</name>
    <dbReference type="NCBI Taxonomy" id="1601833"/>
    <lineage>
        <taxon>Bacteria</taxon>
        <taxon>Bacillati</taxon>
        <taxon>Bacillota</taxon>
        <taxon>Bacilli</taxon>
        <taxon>Bacillales</taxon>
        <taxon>Bacillaceae</taxon>
    </lineage>
</organism>
<dbReference type="Proteomes" id="UP000198571">
    <property type="component" value="Unassembled WGS sequence"/>
</dbReference>
<accession>A0A1H9TSG1</accession>
<dbReference type="AlphaFoldDB" id="A0A1H9TSG1"/>
<evidence type="ECO:0000256" key="1">
    <source>
        <dbReference type="SAM" id="MobiDB-lite"/>
    </source>
</evidence>
<evidence type="ECO:0000313" key="6">
    <source>
        <dbReference type="Proteomes" id="UP000198571"/>
    </source>
</evidence>
<reference evidence="6" key="1">
    <citation type="submission" date="2016-10" db="EMBL/GenBank/DDBJ databases">
        <authorList>
            <person name="Varghese N."/>
            <person name="Submissions S."/>
        </authorList>
    </citation>
    <scope>NUCLEOTIDE SEQUENCE [LARGE SCALE GENOMIC DNA]</scope>
    <source>
        <strain evidence="6">S9</strain>
    </source>
</reference>
<keyword evidence="2" id="KW-1133">Transmembrane helix</keyword>
<dbReference type="Gene3D" id="3.50.90.10">
    <property type="entry name" value="YerB-like"/>
    <property type="match status" value="1"/>
</dbReference>
<dbReference type="InterPro" id="IPR035328">
    <property type="entry name" value="DUF3048_C"/>
</dbReference>
<dbReference type="InterPro" id="IPR021416">
    <property type="entry name" value="DUF3048_N"/>
</dbReference>
<feature type="domain" description="DUF3048" evidence="3">
    <location>
        <begin position="61"/>
        <end position="197"/>
    </location>
</feature>
<dbReference type="STRING" id="1601833.SAMN05518684_10654"/>
<dbReference type="EMBL" id="FOGT01000006">
    <property type="protein sequence ID" value="SES00052.1"/>
    <property type="molecule type" value="Genomic_DNA"/>
</dbReference>
<dbReference type="RefSeq" id="WP_093050551.1">
    <property type="nucleotide sequence ID" value="NZ_FOGT01000006.1"/>
</dbReference>
<feature type="transmembrane region" description="Helical" evidence="2">
    <location>
        <begin position="6"/>
        <end position="24"/>
    </location>
</feature>
<gene>
    <name evidence="5" type="ORF">SAMN05518684_10654</name>
</gene>
<feature type="compositionally biased region" description="Acidic residues" evidence="1">
    <location>
        <begin position="38"/>
        <end position="51"/>
    </location>
</feature>